<dbReference type="RefSeq" id="WP_135096426.1">
    <property type="nucleotide sequence ID" value="NZ_JADGLW010000002.1"/>
</dbReference>
<proteinExistence type="predicted"/>
<dbReference type="Gene3D" id="3.40.50.12230">
    <property type="match status" value="1"/>
</dbReference>
<protein>
    <submittedName>
        <fullName evidence="2">Formyl transferase</fullName>
    </submittedName>
</protein>
<organism evidence="2 3">
    <name type="scientific">Jeotgalicoccus nanhaiensis</name>
    <dbReference type="NCBI Taxonomy" id="568603"/>
    <lineage>
        <taxon>Bacteria</taxon>
        <taxon>Bacillati</taxon>
        <taxon>Bacillota</taxon>
        <taxon>Bacilli</taxon>
        <taxon>Bacillales</taxon>
        <taxon>Staphylococcaceae</taxon>
        <taxon>Jeotgalicoccus</taxon>
    </lineage>
</organism>
<dbReference type="InterPro" id="IPR002376">
    <property type="entry name" value="Formyl_transf_N"/>
</dbReference>
<accession>A0ABR9XWF0</accession>
<dbReference type="EMBL" id="JADGLW010000002">
    <property type="protein sequence ID" value="MBF0753116.1"/>
    <property type="molecule type" value="Genomic_DNA"/>
</dbReference>
<evidence type="ECO:0000259" key="1">
    <source>
        <dbReference type="Pfam" id="PF00551"/>
    </source>
</evidence>
<name>A0ABR9XWF0_9STAP</name>
<dbReference type="InterPro" id="IPR036477">
    <property type="entry name" value="Formyl_transf_N_sf"/>
</dbReference>
<dbReference type="PANTHER" id="PTHR11138">
    <property type="entry name" value="METHIONYL-TRNA FORMYLTRANSFERASE"/>
    <property type="match status" value="1"/>
</dbReference>
<dbReference type="GO" id="GO:0016740">
    <property type="term" value="F:transferase activity"/>
    <property type="evidence" value="ECO:0007669"/>
    <property type="project" value="UniProtKB-KW"/>
</dbReference>
<keyword evidence="3" id="KW-1185">Reference proteome</keyword>
<evidence type="ECO:0000313" key="3">
    <source>
        <dbReference type="Proteomes" id="UP000647980"/>
    </source>
</evidence>
<feature type="domain" description="Formyl transferase N-terminal" evidence="1">
    <location>
        <begin position="75"/>
        <end position="171"/>
    </location>
</feature>
<dbReference type="PANTHER" id="PTHR11138:SF5">
    <property type="entry name" value="METHIONYL-TRNA FORMYLTRANSFERASE, MITOCHONDRIAL"/>
    <property type="match status" value="1"/>
</dbReference>
<keyword evidence="2" id="KW-0808">Transferase</keyword>
<dbReference type="Pfam" id="PF00551">
    <property type="entry name" value="Formyl_trans_N"/>
    <property type="match status" value="1"/>
</dbReference>
<dbReference type="Proteomes" id="UP000647980">
    <property type="component" value="Unassembled WGS sequence"/>
</dbReference>
<evidence type="ECO:0000313" key="2">
    <source>
        <dbReference type="EMBL" id="MBF0753116.1"/>
    </source>
</evidence>
<dbReference type="SUPFAM" id="SSF53328">
    <property type="entry name" value="Formyltransferase"/>
    <property type="match status" value="1"/>
</dbReference>
<reference evidence="2 3" key="1">
    <citation type="submission" date="2020-10" db="EMBL/GenBank/DDBJ databases">
        <title>Mouse Oral microbiota.</title>
        <authorList>
            <person name="Joseph S."/>
            <person name="Aduse-Opoku J."/>
        </authorList>
    </citation>
    <scope>NUCLEOTIDE SEQUENCE [LARGE SCALE GENOMIC DNA]</scope>
    <source>
        <strain evidence="2 3">19428wE5_W307</strain>
    </source>
</reference>
<sequence>MKSVLFLGRKKWAALALDILLKNNYNVIGTVGMQQFQGSEDECPTASYAKENNIPVYSHLDLYRLLDLEKRTFDGKKLDIVISYLFPLKVKKELLQAANTAAVNFHPAPLPDYQGLGGYNAAIMDERDYYGVTAHQMTESIDAGEILKVKTFNITDAETAWSLEQKSMEAMFELFTEIFSGDFEHCLKHSYKNDTASGRYINRKEFEAMKYVEPDDTDEIINKKIRAFWYPPYEGAKVQVGGSYYTLVDSALLDQIAGRYKDEGETKELT</sequence>
<gene>
    <name evidence="2" type="ORF">IR135_02435</name>
</gene>
<comment type="caution">
    <text evidence="2">The sequence shown here is derived from an EMBL/GenBank/DDBJ whole genome shotgun (WGS) entry which is preliminary data.</text>
</comment>